<dbReference type="NCBIfam" id="NF041325">
    <property type="entry name" value="Bacteroid_MobB"/>
    <property type="match status" value="1"/>
</dbReference>
<feature type="compositionally biased region" description="Basic residues" evidence="1">
    <location>
        <begin position="360"/>
        <end position="373"/>
    </location>
</feature>
<protein>
    <submittedName>
        <fullName evidence="3">Relaxase/mobilization nuclease domain-containing protein</fullName>
    </submittedName>
</protein>
<reference evidence="3 4" key="1">
    <citation type="journal article" date="2019" name="Nat. Med.">
        <title>A library of human gut bacterial isolates paired with longitudinal multiomics data enables mechanistic microbiome research.</title>
        <authorList>
            <person name="Poyet M."/>
            <person name="Groussin M."/>
            <person name="Gibbons S.M."/>
            <person name="Avila-Pacheco J."/>
            <person name="Jiang X."/>
            <person name="Kearney S.M."/>
            <person name="Perrotta A.R."/>
            <person name="Berdy B."/>
            <person name="Zhao S."/>
            <person name="Lieberman T.D."/>
            <person name="Swanson P.K."/>
            <person name="Smith M."/>
            <person name="Roesemann S."/>
            <person name="Alexander J.E."/>
            <person name="Rich S.A."/>
            <person name="Livny J."/>
            <person name="Vlamakis H."/>
            <person name="Clish C."/>
            <person name="Bullock K."/>
            <person name="Deik A."/>
            <person name="Scott J."/>
            <person name="Pierce K.A."/>
            <person name="Xavier R.J."/>
            <person name="Alm E.J."/>
        </authorList>
    </citation>
    <scope>NUCLEOTIDE SEQUENCE [LARGE SCALE GENOMIC DNA]</scope>
    <source>
        <strain evidence="3 4">BIOML-A165</strain>
    </source>
</reference>
<sequence length="373" mass="42138">MEPADGHPSIQHCLRSFEPYLAANRRTEKPVIHVSLNPHPDDVLTDEQLATIGHEYMEKMGYGNQPYIIYRHEDIGRPHIHIVSLRVDEQGKKINDYKEWQRSTSVCRELERKYHLSPAEKMERRESLPLTIVDYHKGDIKHQIANVVKPVMQGYKFQSVKEFKALLGLFHVTVEETHKTIDGKTCHGLVYAATDENGKRTGVAIKSSKIGKNVGYAALQKKFVKSRQWMAGHPIPDRTKVAIAAALQQSTRQAFLQELSGKGMAAILWQNDTGVIYGVTYIDHHSKTVFKGSALGKEYSASVINRKYGTIPPGKEEEIPAFRPIEPESKEPGLVEGLLDIFSPESYPYPGEDLPQSPYGKKKKRKRRGPHPG</sequence>
<dbReference type="Proteomes" id="UP000460317">
    <property type="component" value="Unassembled WGS sequence"/>
</dbReference>
<evidence type="ECO:0000259" key="2">
    <source>
        <dbReference type="Pfam" id="PF03432"/>
    </source>
</evidence>
<comment type="caution">
    <text evidence="3">The sequence shown here is derived from an EMBL/GenBank/DDBJ whole genome shotgun (WGS) entry which is preliminary data.</text>
</comment>
<name>A0A7J5JQB5_BACT4</name>
<organism evidence="3 4">
    <name type="scientific">Bacteroides thetaiotaomicron</name>
    <dbReference type="NCBI Taxonomy" id="818"/>
    <lineage>
        <taxon>Bacteria</taxon>
        <taxon>Pseudomonadati</taxon>
        <taxon>Bacteroidota</taxon>
        <taxon>Bacteroidia</taxon>
        <taxon>Bacteroidales</taxon>
        <taxon>Bacteroidaceae</taxon>
        <taxon>Bacteroides</taxon>
    </lineage>
</organism>
<accession>A0A7J5JQB5</accession>
<gene>
    <name evidence="3" type="ORF">GAN93_07810</name>
</gene>
<proteinExistence type="predicted"/>
<feature type="region of interest" description="Disordered" evidence="1">
    <location>
        <begin position="346"/>
        <end position="373"/>
    </location>
</feature>
<dbReference type="RefSeq" id="WP_130041484.1">
    <property type="nucleotide sequence ID" value="NZ_RCXW01000005.1"/>
</dbReference>
<dbReference type="AlphaFoldDB" id="A0A7J5JQB5"/>
<evidence type="ECO:0000256" key="1">
    <source>
        <dbReference type="SAM" id="MobiDB-lite"/>
    </source>
</evidence>
<dbReference type="EMBL" id="WCSB01000005">
    <property type="protein sequence ID" value="KAB4453621.1"/>
    <property type="molecule type" value="Genomic_DNA"/>
</dbReference>
<dbReference type="InterPro" id="IPR005094">
    <property type="entry name" value="Endonuclease_MobA/VirD2"/>
</dbReference>
<dbReference type="Pfam" id="PF03432">
    <property type="entry name" value="Relaxase"/>
    <property type="match status" value="1"/>
</dbReference>
<evidence type="ECO:0000313" key="4">
    <source>
        <dbReference type="Proteomes" id="UP000460317"/>
    </source>
</evidence>
<evidence type="ECO:0000313" key="3">
    <source>
        <dbReference type="EMBL" id="KAB4453621.1"/>
    </source>
</evidence>
<feature type="domain" description="MobA/VirD2-like nuclease" evidence="2">
    <location>
        <begin position="10"/>
        <end position="116"/>
    </location>
</feature>